<dbReference type="PANTHER" id="PTHR33446">
    <property type="entry name" value="PROTEIN TONB-RELATED"/>
    <property type="match status" value="1"/>
</dbReference>
<keyword evidence="13" id="KW-1185">Reference proteome</keyword>
<feature type="domain" description="TonB C-terminal" evidence="11">
    <location>
        <begin position="4"/>
        <end position="96"/>
    </location>
</feature>
<evidence type="ECO:0000256" key="4">
    <source>
        <dbReference type="ARBA" id="ARBA00022475"/>
    </source>
</evidence>
<dbReference type="EMBL" id="LSTO01000001">
    <property type="protein sequence ID" value="OWW20104.1"/>
    <property type="molecule type" value="Genomic_DNA"/>
</dbReference>
<dbReference type="GO" id="GO:0055085">
    <property type="term" value="P:transmembrane transport"/>
    <property type="evidence" value="ECO:0007669"/>
    <property type="project" value="InterPro"/>
</dbReference>
<dbReference type="InterPro" id="IPR037682">
    <property type="entry name" value="TonB_C"/>
</dbReference>
<evidence type="ECO:0000259" key="11">
    <source>
        <dbReference type="PROSITE" id="PS52015"/>
    </source>
</evidence>
<evidence type="ECO:0000256" key="9">
    <source>
        <dbReference type="ARBA" id="ARBA00023136"/>
    </source>
</evidence>
<evidence type="ECO:0000313" key="12">
    <source>
        <dbReference type="EMBL" id="OWW20104.1"/>
    </source>
</evidence>
<evidence type="ECO:0000256" key="10">
    <source>
        <dbReference type="SAM" id="MobiDB-lite"/>
    </source>
</evidence>
<dbReference type="InterPro" id="IPR051045">
    <property type="entry name" value="TonB-dependent_transducer"/>
</dbReference>
<dbReference type="PANTHER" id="PTHR33446:SF2">
    <property type="entry name" value="PROTEIN TONB"/>
    <property type="match status" value="1"/>
</dbReference>
<dbReference type="GO" id="GO:0015031">
    <property type="term" value="P:protein transport"/>
    <property type="evidence" value="ECO:0007669"/>
    <property type="project" value="UniProtKB-KW"/>
</dbReference>
<dbReference type="NCBIfam" id="TIGR01352">
    <property type="entry name" value="tonB_Cterm"/>
    <property type="match status" value="1"/>
</dbReference>
<keyword evidence="6" id="KW-0812">Transmembrane</keyword>
<feature type="region of interest" description="Disordered" evidence="10">
    <location>
        <begin position="1"/>
        <end position="23"/>
    </location>
</feature>
<keyword evidence="4" id="KW-1003">Cell membrane</keyword>
<gene>
    <name evidence="12" type="ORF">AYR66_11990</name>
</gene>
<comment type="similarity">
    <text evidence="2">Belongs to the TonB family.</text>
</comment>
<dbReference type="PROSITE" id="PS52015">
    <property type="entry name" value="TONB_CTD"/>
    <property type="match status" value="1"/>
</dbReference>
<evidence type="ECO:0000256" key="7">
    <source>
        <dbReference type="ARBA" id="ARBA00022927"/>
    </source>
</evidence>
<proteinExistence type="inferred from homology"/>
<organism evidence="12 13">
    <name type="scientific">Noviherbaspirillum denitrificans</name>
    <dbReference type="NCBI Taxonomy" id="1968433"/>
    <lineage>
        <taxon>Bacteria</taxon>
        <taxon>Pseudomonadati</taxon>
        <taxon>Pseudomonadota</taxon>
        <taxon>Betaproteobacteria</taxon>
        <taxon>Burkholderiales</taxon>
        <taxon>Oxalobacteraceae</taxon>
        <taxon>Noviherbaspirillum</taxon>
    </lineage>
</organism>
<keyword evidence="7" id="KW-0653">Protein transport</keyword>
<reference evidence="12 13" key="1">
    <citation type="submission" date="2016-02" db="EMBL/GenBank/DDBJ databases">
        <authorList>
            <person name="Wen L."/>
            <person name="He K."/>
            <person name="Yang H."/>
        </authorList>
    </citation>
    <scope>NUCLEOTIDE SEQUENCE [LARGE SCALE GENOMIC DNA]</scope>
    <source>
        <strain evidence="12 13">TSA40</strain>
    </source>
</reference>
<evidence type="ECO:0000256" key="6">
    <source>
        <dbReference type="ARBA" id="ARBA00022692"/>
    </source>
</evidence>
<evidence type="ECO:0000256" key="8">
    <source>
        <dbReference type="ARBA" id="ARBA00022989"/>
    </source>
</evidence>
<keyword evidence="9" id="KW-0472">Membrane</keyword>
<dbReference type="AlphaFoldDB" id="A0A254TBU4"/>
<dbReference type="Proteomes" id="UP000197535">
    <property type="component" value="Unassembled WGS sequence"/>
</dbReference>
<protein>
    <recommendedName>
        <fullName evidence="11">TonB C-terminal domain-containing protein</fullName>
    </recommendedName>
</protein>
<dbReference type="GO" id="GO:0031992">
    <property type="term" value="F:energy transducer activity"/>
    <property type="evidence" value="ECO:0007669"/>
    <property type="project" value="TreeGrafter"/>
</dbReference>
<comment type="subcellular location">
    <subcellularLocation>
        <location evidence="1">Cell inner membrane</location>
        <topology evidence="1">Single-pass membrane protein</topology>
        <orientation evidence="1">Periplasmic side</orientation>
    </subcellularLocation>
</comment>
<name>A0A254TBU4_9BURK</name>
<dbReference type="Pfam" id="PF03544">
    <property type="entry name" value="TonB_C"/>
    <property type="match status" value="1"/>
</dbReference>
<keyword evidence="8" id="KW-1133">Transmembrane helix</keyword>
<dbReference type="SUPFAM" id="SSF74653">
    <property type="entry name" value="TolA/TonB C-terminal domain"/>
    <property type="match status" value="1"/>
</dbReference>
<keyword evidence="3" id="KW-0813">Transport</keyword>
<evidence type="ECO:0000256" key="5">
    <source>
        <dbReference type="ARBA" id="ARBA00022519"/>
    </source>
</evidence>
<dbReference type="GO" id="GO:0098797">
    <property type="term" value="C:plasma membrane protein complex"/>
    <property type="evidence" value="ECO:0007669"/>
    <property type="project" value="TreeGrafter"/>
</dbReference>
<evidence type="ECO:0000256" key="2">
    <source>
        <dbReference type="ARBA" id="ARBA00006555"/>
    </source>
</evidence>
<feature type="compositionally biased region" description="Polar residues" evidence="10">
    <location>
        <begin position="1"/>
        <end position="16"/>
    </location>
</feature>
<evidence type="ECO:0000256" key="1">
    <source>
        <dbReference type="ARBA" id="ARBA00004383"/>
    </source>
</evidence>
<comment type="caution">
    <text evidence="12">The sequence shown here is derived from an EMBL/GenBank/DDBJ whole genome shotgun (WGS) entry which is preliminary data.</text>
</comment>
<accession>A0A254TBU4</accession>
<evidence type="ECO:0000256" key="3">
    <source>
        <dbReference type="ARBA" id="ARBA00022448"/>
    </source>
</evidence>
<dbReference type="InterPro" id="IPR006260">
    <property type="entry name" value="TonB/TolA_C"/>
</dbReference>
<sequence>MRTSASEASYAATNRTPPYPRIALSNGDEGTVILRVLVTAEGTAGAVEIAKTSGHTLLDESARRTVLSWRFKPATVDGKPVAEWYQVPIPFKLQNN</sequence>
<dbReference type="Gene3D" id="3.30.1150.10">
    <property type="match status" value="1"/>
</dbReference>
<keyword evidence="5" id="KW-0997">Cell inner membrane</keyword>
<evidence type="ECO:0000313" key="13">
    <source>
        <dbReference type="Proteomes" id="UP000197535"/>
    </source>
</evidence>